<feature type="binding site" description="via persulfide group" evidence="9">
    <location>
        <position position="382"/>
    </location>
    <ligand>
        <name>hybrid [4Fe-2O-2S] cluster</name>
        <dbReference type="ChEBI" id="CHEBI:60519"/>
    </ligand>
</feature>
<comment type="subcellular location">
    <subcellularLocation>
        <location evidence="1 9">Cytoplasm</location>
    </subcellularLocation>
</comment>
<sequence length="527" mass="57641">MCGKTAETSDLQDLLIAALQGLSAWAVKAREYGIINHDVDNFAPRAFFSTLTNVNFDSPRIVGYAREAIALREALKAQCLSVDANAHCDNPMADLQLVSDDLGELQRQAAEFTPNKDKAAIGENILGLRLLCLYGLKGAAAYMEHAHVLGQYDNDIYAQYHKIMAWLGTWPADMNALLECAMEIGQMNFKVMSILDAGETTKYGHPTPTQVNVKATEGKCILISGHDLKDLYNLLEQTEGTGVNVYTHGEMLPAHGYPELRKFKHLVGNYGSGWQNQQVEFARFPGPIVMTSNCIIDPTVGSYDDRIWTRSIVGWPGVSHLEGDDFGPVIAQAQQMAGFPYSEIPHLITVGFGRQTLLGAADTLIDLVSREKLRHIFLVGGCDGARGERNYFTDFATSVPDDCLILTLACGKYRFNKLEFGDIEGLPRLVDAGQCNDAYSAIILAVTLAEKLGCGVNDLPLSLVLSWFEQKAIVILLTLLSLGVKNIVTGPTAPGFFTPDLLAVLNEKFGLRSVTTVEEDMKQLLSA</sequence>
<dbReference type="Pfam" id="PF03063">
    <property type="entry name" value="Prismane"/>
    <property type="match status" value="1"/>
</dbReference>
<evidence type="ECO:0000313" key="10">
    <source>
        <dbReference type="EMBL" id="EPI68136.1"/>
    </source>
</evidence>
<dbReference type="GO" id="GO:0042542">
    <property type="term" value="P:response to hydrogen peroxide"/>
    <property type="evidence" value="ECO:0007669"/>
    <property type="project" value="TreeGrafter"/>
</dbReference>
<comment type="similarity">
    <text evidence="9">Belongs to the HCP family.</text>
</comment>
<dbReference type="InterPro" id="IPR010048">
    <property type="entry name" value="Hydroxylam_reduct"/>
</dbReference>
<comment type="function">
    <text evidence="9">Catalyzes the reduction of hydroxylamine to form NH(3) and H(2)O.</text>
</comment>
<feature type="binding site" evidence="9">
    <location>
        <position position="410"/>
    </location>
    <ligand>
        <name>hybrid [4Fe-2O-2S] cluster</name>
        <dbReference type="ChEBI" id="CHEBI:60519"/>
    </ligand>
</feature>
<dbReference type="GO" id="GO:0050418">
    <property type="term" value="F:hydroxylamine reductase activity"/>
    <property type="evidence" value="ECO:0007669"/>
    <property type="project" value="UniProtKB-UniRule"/>
</dbReference>
<keyword evidence="5 9" id="KW-0560">Oxidoreductase</keyword>
<evidence type="ECO:0000256" key="1">
    <source>
        <dbReference type="ARBA" id="ARBA00004496"/>
    </source>
</evidence>
<comment type="caution">
    <text evidence="10">The sequence shown here is derived from an EMBL/GenBank/DDBJ whole genome shotgun (WGS) entry which is preliminary data.</text>
</comment>
<feature type="binding site" evidence="9">
    <location>
        <position position="471"/>
    </location>
    <ligand>
        <name>hybrid [4Fe-2O-2S] cluster</name>
        <dbReference type="ChEBI" id="CHEBI:60519"/>
    </ligand>
</feature>
<feature type="binding site" evidence="9">
    <location>
        <position position="469"/>
    </location>
    <ligand>
        <name>hybrid [4Fe-2O-2S] cluster</name>
        <dbReference type="ChEBI" id="CHEBI:60519"/>
    </ligand>
</feature>
<feature type="binding site" evidence="9">
    <location>
        <position position="294"/>
    </location>
    <ligand>
        <name>hybrid [4Fe-2O-2S] cluster</name>
        <dbReference type="ChEBI" id="CHEBI:60519"/>
    </ligand>
</feature>
<evidence type="ECO:0000256" key="5">
    <source>
        <dbReference type="ARBA" id="ARBA00023002"/>
    </source>
</evidence>
<dbReference type="Proteomes" id="UP000014535">
    <property type="component" value="Unassembled WGS sequence"/>
</dbReference>
<dbReference type="InterPro" id="IPR004137">
    <property type="entry name" value="HCP/CODH"/>
</dbReference>
<dbReference type="HAMAP" id="MF_00069">
    <property type="entry name" value="Hydroxylam_reduct"/>
    <property type="match status" value="1"/>
</dbReference>
<dbReference type="EC" id="1.7.99.1" evidence="9"/>
<gene>
    <name evidence="9" type="primary">hcp</name>
    <name evidence="10" type="ORF">A673_03070</name>
</gene>
<keyword evidence="2 9" id="KW-0963">Cytoplasm</keyword>
<dbReference type="InterPro" id="IPR011254">
    <property type="entry name" value="Prismane-like_sf"/>
</dbReference>
<dbReference type="PANTHER" id="PTHR30109:SF0">
    <property type="entry name" value="HYDROXYLAMINE REDUCTASE"/>
    <property type="match status" value="1"/>
</dbReference>
<keyword evidence="3 9" id="KW-0001">2Fe-2S</keyword>
<dbReference type="NCBIfam" id="TIGR01703">
    <property type="entry name" value="hybrid_clust"/>
    <property type="match status" value="1"/>
</dbReference>
<evidence type="ECO:0000256" key="7">
    <source>
        <dbReference type="ARBA" id="ARBA00023014"/>
    </source>
</evidence>
<dbReference type="InterPro" id="IPR016099">
    <property type="entry name" value="Prismane-like_a/b-sand"/>
</dbReference>
<protein>
    <recommendedName>
        <fullName evidence="9">Hydroxylamine reductase</fullName>
        <ecNumber evidence="9">1.7.99.1</ecNumber>
    </recommendedName>
    <alternativeName>
        <fullName evidence="9">Hybrid-cluster protein</fullName>
        <shortName evidence="9">HCP</shortName>
    </alternativeName>
    <alternativeName>
        <fullName evidence="9">Prismane protein</fullName>
    </alternativeName>
</protein>
<evidence type="ECO:0000256" key="3">
    <source>
        <dbReference type="ARBA" id="ARBA00022714"/>
    </source>
</evidence>
<evidence type="ECO:0000313" key="11">
    <source>
        <dbReference type="Proteomes" id="UP000014535"/>
    </source>
</evidence>
<dbReference type="NCBIfam" id="NF003658">
    <property type="entry name" value="PRK05290.1"/>
    <property type="match status" value="1"/>
</dbReference>
<dbReference type="Gene3D" id="3.40.50.2030">
    <property type="match status" value="2"/>
</dbReference>
<dbReference type="GO" id="GO:0051537">
    <property type="term" value="F:2 iron, 2 sulfur cluster binding"/>
    <property type="evidence" value="ECO:0007669"/>
    <property type="project" value="UniProtKB-KW"/>
</dbReference>
<feature type="binding site" evidence="9">
    <location>
        <position position="2"/>
    </location>
    <ligand>
        <name>[2Fe-2S] cluster</name>
        <dbReference type="ChEBI" id="CHEBI:190135"/>
    </ligand>
</feature>
<accession>A0A656IFT0</accession>
<comment type="catalytic activity">
    <reaction evidence="8 9">
        <text>A + NH4(+) + H2O = hydroxylamine + AH2 + H(+)</text>
        <dbReference type="Rhea" id="RHEA:22052"/>
        <dbReference type="ChEBI" id="CHEBI:13193"/>
        <dbReference type="ChEBI" id="CHEBI:15377"/>
        <dbReference type="ChEBI" id="CHEBI:15378"/>
        <dbReference type="ChEBI" id="CHEBI:15429"/>
        <dbReference type="ChEBI" id="CHEBI:17499"/>
        <dbReference type="ChEBI" id="CHEBI:28938"/>
        <dbReference type="EC" id="1.7.99.1"/>
    </reaction>
</comment>
<feature type="binding site" evidence="9">
    <location>
        <position position="226"/>
    </location>
    <ligand>
        <name>hybrid [4Fe-2O-2S] cluster</name>
        <dbReference type="ChEBI" id="CHEBI:60519"/>
    </ligand>
</feature>
<dbReference type="AlphaFoldDB" id="A0A656IFT0"/>
<comment type="cofactor">
    <cofactor evidence="9">
        <name>hybrid [4Fe-2O-2S] cluster</name>
        <dbReference type="ChEBI" id="CHEBI:60519"/>
    </cofactor>
    <text evidence="9">Binds 1 hybrid [4Fe-2O-2S] cluster.</text>
</comment>
<dbReference type="SUPFAM" id="SSF56821">
    <property type="entry name" value="Prismane protein-like"/>
    <property type="match status" value="1"/>
</dbReference>
<dbReference type="EMBL" id="ATFT01000058">
    <property type="protein sequence ID" value="EPI68136.1"/>
    <property type="molecule type" value="Genomic_DNA"/>
</dbReference>
<dbReference type="InterPro" id="IPR016100">
    <property type="entry name" value="Prismane_a-bundle"/>
</dbReference>
<dbReference type="GO" id="GO:0004601">
    <property type="term" value="F:peroxidase activity"/>
    <property type="evidence" value="ECO:0007669"/>
    <property type="project" value="TreeGrafter"/>
</dbReference>
<dbReference type="GO" id="GO:0046872">
    <property type="term" value="F:metal ion binding"/>
    <property type="evidence" value="ECO:0007669"/>
    <property type="project" value="UniProtKB-KW"/>
</dbReference>
<keyword evidence="4 9" id="KW-0479">Metal-binding</keyword>
<dbReference type="FunFam" id="1.20.1270.20:FF:000001">
    <property type="entry name" value="Hydroxylamine reductase"/>
    <property type="match status" value="1"/>
</dbReference>
<keyword evidence="6 9" id="KW-0408">Iron</keyword>
<evidence type="ECO:0000256" key="9">
    <source>
        <dbReference type="HAMAP-Rule" id="MF_00069"/>
    </source>
</evidence>
<name>A0A656IFT0_SALE2</name>
<dbReference type="FunFam" id="1.20.1270.20:FF:000002">
    <property type="entry name" value="Hydroxylamine reductase"/>
    <property type="match status" value="1"/>
</dbReference>
<dbReference type="GO" id="GO:0005737">
    <property type="term" value="C:cytoplasm"/>
    <property type="evidence" value="ECO:0007669"/>
    <property type="project" value="UniProtKB-SubCell"/>
</dbReference>
<feature type="binding site" evidence="9">
    <location>
        <position position="250"/>
    </location>
    <ligand>
        <name>hybrid [4Fe-2O-2S] cluster</name>
        <dbReference type="ChEBI" id="CHEBI:60519"/>
    </ligand>
</feature>
<evidence type="ECO:0000256" key="8">
    <source>
        <dbReference type="ARBA" id="ARBA00051350"/>
    </source>
</evidence>
<dbReference type="FunFam" id="3.40.50.2030:FF:000001">
    <property type="entry name" value="Hydroxylamine reductase"/>
    <property type="match status" value="1"/>
</dbReference>
<dbReference type="FunFam" id="3.40.50.2030:FF:000002">
    <property type="entry name" value="Hydroxylamine reductase"/>
    <property type="match status" value="1"/>
</dbReference>
<dbReference type="PANTHER" id="PTHR30109">
    <property type="entry name" value="HYDROXYLAMINE REDUCTASE"/>
    <property type="match status" value="1"/>
</dbReference>
<reference evidence="10 11" key="1">
    <citation type="submission" date="2013-04" db="EMBL/GenBank/DDBJ databases">
        <authorList>
            <person name="McClelland M."/>
            <person name="Porwollik S."/>
            <person name="Desai P."/>
            <person name="Cheng P."/>
            <person name="Wollam A."/>
            <person name="Pepin K."/>
            <person name="Palsikar V.B."/>
            <person name="Fulton L."/>
            <person name="Fulton R."/>
            <person name="Delehaunty K."/>
            <person name="Fronick C."/>
            <person name="Godfrey J."/>
            <person name="Waligorski J."/>
            <person name="Appelbaum E."/>
            <person name="Tomlinson C."/>
            <person name="Warren W."/>
            <person name="Sodergren E."/>
            <person name="Weinstock G."/>
            <person name="Wilson R.K."/>
        </authorList>
    </citation>
    <scope>NUCLEOTIDE SEQUENCE [LARGE SCALE GENOMIC DNA]</scope>
    <source>
        <strain evidence="10 11">2009K0958</strain>
    </source>
</reference>
<comment type="cofactor">
    <cofactor evidence="9">
        <name>[2Fe-2S] cluster</name>
        <dbReference type="ChEBI" id="CHEBI:190135"/>
    </cofactor>
    <text evidence="9">Binds 1 [2Fe-2S] cluster.</text>
</comment>
<evidence type="ECO:0000256" key="4">
    <source>
        <dbReference type="ARBA" id="ARBA00022723"/>
    </source>
</evidence>
<dbReference type="CDD" id="cd01914">
    <property type="entry name" value="HCP"/>
    <property type="match status" value="1"/>
</dbReference>
<feature type="binding site" evidence="9">
    <location>
        <position position="435"/>
    </location>
    <ligand>
        <name>hybrid [4Fe-2O-2S] cluster</name>
        <dbReference type="ChEBI" id="CHEBI:60519"/>
    </ligand>
</feature>
<feature type="modified residue" description="Cysteine persulfide" evidence="9">
    <location>
        <position position="382"/>
    </location>
</feature>
<dbReference type="PIRSF" id="PIRSF000076">
    <property type="entry name" value="HCP"/>
    <property type="match status" value="1"/>
</dbReference>
<keyword evidence="7 9" id="KW-0411">Iron-sulfur</keyword>
<proteinExistence type="inferred from homology"/>
<evidence type="ECO:0000256" key="6">
    <source>
        <dbReference type="ARBA" id="ARBA00023004"/>
    </source>
</evidence>
<organism evidence="10 11">
    <name type="scientific">Salmonella enteritidis (strain 2009K0958)</name>
    <dbReference type="NCBI Taxonomy" id="1192586"/>
    <lineage>
        <taxon>Bacteria</taxon>
        <taxon>Pseudomonadati</taxon>
        <taxon>Pseudomonadota</taxon>
        <taxon>Gammaproteobacteria</taxon>
        <taxon>Enterobacterales</taxon>
        <taxon>Enterobacteriaceae</taxon>
        <taxon>Salmonella</taxon>
    </lineage>
</organism>
<evidence type="ECO:0000256" key="2">
    <source>
        <dbReference type="ARBA" id="ARBA00022490"/>
    </source>
</evidence>
<dbReference type="Gene3D" id="1.20.1270.20">
    <property type="match status" value="2"/>
</dbReference>